<name>A0ABN1M9B9_9FIRM</name>
<gene>
    <name evidence="1" type="ORF">GCM10008917_25380</name>
</gene>
<keyword evidence="2" id="KW-1185">Reference proteome</keyword>
<dbReference type="Proteomes" id="UP001400965">
    <property type="component" value="Unassembled WGS sequence"/>
</dbReference>
<dbReference type="EMBL" id="BAAACP010000020">
    <property type="protein sequence ID" value="GAA0865934.1"/>
    <property type="molecule type" value="Genomic_DNA"/>
</dbReference>
<evidence type="ECO:0000313" key="2">
    <source>
        <dbReference type="Proteomes" id="UP001400965"/>
    </source>
</evidence>
<comment type="caution">
    <text evidence="1">The sequence shown here is derived from an EMBL/GenBank/DDBJ whole genome shotgun (WGS) entry which is preliminary data.</text>
</comment>
<evidence type="ECO:0000313" key="1">
    <source>
        <dbReference type="EMBL" id="GAA0865934.1"/>
    </source>
</evidence>
<reference evidence="1 2" key="1">
    <citation type="journal article" date="2019" name="Int. J. Syst. Evol. Microbiol.">
        <title>The Global Catalogue of Microorganisms (GCM) 10K type strain sequencing project: providing services to taxonomists for standard genome sequencing and annotation.</title>
        <authorList>
            <consortium name="The Broad Institute Genomics Platform"/>
            <consortium name="The Broad Institute Genome Sequencing Center for Infectious Disease"/>
            <person name="Wu L."/>
            <person name="Ma J."/>
        </authorList>
    </citation>
    <scope>NUCLEOTIDE SEQUENCE [LARGE SCALE GENOMIC DNA]</scope>
    <source>
        <strain evidence="1 2">JCM 6486</strain>
    </source>
</reference>
<proteinExistence type="predicted"/>
<sequence length="58" mass="6744">MKKFNIDVSVNGWEYTGYYKVKCEKNVKRVEGSEEKILIDDKIEIDFGEEVGAIEEIN</sequence>
<organism evidence="1 2">
    <name type="scientific">Paraclostridium tenue</name>
    <dbReference type="NCBI Taxonomy" id="1737"/>
    <lineage>
        <taxon>Bacteria</taxon>
        <taxon>Bacillati</taxon>
        <taxon>Bacillota</taxon>
        <taxon>Clostridia</taxon>
        <taxon>Peptostreptococcales</taxon>
        <taxon>Peptostreptococcaceae</taxon>
        <taxon>Paraclostridium</taxon>
    </lineage>
</organism>
<dbReference type="RefSeq" id="WP_346046604.1">
    <property type="nucleotide sequence ID" value="NZ_BAAACP010000020.1"/>
</dbReference>
<accession>A0ABN1M9B9</accession>
<protein>
    <submittedName>
        <fullName evidence="1">Uncharacterized protein</fullName>
    </submittedName>
</protein>